<sequence length="69" mass="8159">MTAISYAQTRRGRFHFLFGSWFGQRRGRAETIEFMDLKGLDRHLMRDIGIEPRGCRHPAAGMLYDHTRY</sequence>
<name>A0AAE3U2K2_9HYPH</name>
<keyword evidence="2" id="KW-1185">Reference proteome</keyword>
<reference evidence="1" key="1">
    <citation type="submission" date="2022-03" db="EMBL/GenBank/DDBJ databases">
        <title>Fererhizobium litorale gen. nov., sp. nov., isolated from sandy sediments of the Sea of Japan seashore.</title>
        <authorList>
            <person name="Romanenko L."/>
            <person name="Kurilenko V."/>
            <person name="Otstavnykh N."/>
            <person name="Svetashev V."/>
            <person name="Tekutyeva L."/>
            <person name="Isaeva M."/>
            <person name="Mikhailov V."/>
        </authorList>
    </citation>
    <scope>NUCLEOTIDE SEQUENCE</scope>
    <source>
        <strain evidence="1">KMM 9576</strain>
    </source>
</reference>
<comment type="caution">
    <text evidence="1">The sequence shown here is derived from an EMBL/GenBank/DDBJ whole genome shotgun (WGS) entry which is preliminary data.</text>
</comment>
<organism evidence="1 2">
    <name type="scientific">Ferirhizobium litorale</name>
    <dbReference type="NCBI Taxonomy" id="2927786"/>
    <lineage>
        <taxon>Bacteria</taxon>
        <taxon>Pseudomonadati</taxon>
        <taxon>Pseudomonadota</taxon>
        <taxon>Alphaproteobacteria</taxon>
        <taxon>Hyphomicrobiales</taxon>
        <taxon>Rhizobiaceae</taxon>
        <taxon>Ferirhizobium</taxon>
    </lineage>
</organism>
<proteinExistence type="predicted"/>
<evidence type="ECO:0000313" key="1">
    <source>
        <dbReference type="EMBL" id="MDI7921463.1"/>
    </source>
</evidence>
<dbReference type="EMBL" id="JALDYZ010000002">
    <property type="protein sequence ID" value="MDI7921463.1"/>
    <property type="molecule type" value="Genomic_DNA"/>
</dbReference>
<dbReference type="RefSeq" id="WP_311785635.1">
    <property type="nucleotide sequence ID" value="NZ_JALDYY010000002.1"/>
</dbReference>
<evidence type="ECO:0000313" key="2">
    <source>
        <dbReference type="Proteomes" id="UP001161580"/>
    </source>
</evidence>
<dbReference type="AlphaFoldDB" id="A0AAE3U2K2"/>
<accession>A0AAE3U2K2</accession>
<dbReference type="Proteomes" id="UP001161580">
    <property type="component" value="Unassembled WGS sequence"/>
</dbReference>
<evidence type="ECO:0008006" key="3">
    <source>
        <dbReference type="Google" id="ProtNLM"/>
    </source>
</evidence>
<gene>
    <name evidence="1" type="ORF">MRS75_05110</name>
</gene>
<protein>
    <recommendedName>
        <fullName evidence="3">DUF1127 domain-containing protein</fullName>
    </recommendedName>
</protein>